<dbReference type="InterPro" id="IPR005142">
    <property type="entry name" value="eRF1_3"/>
</dbReference>
<evidence type="ECO:0000256" key="1">
    <source>
        <dbReference type="ARBA" id="ARBA00004496"/>
    </source>
</evidence>
<feature type="transmembrane region" description="Helical" evidence="7">
    <location>
        <begin position="483"/>
        <end position="501"/>
    </location>
</feature>
<evidence type="ECO:0000256" key="3">
    <source>
        <dbReference type="ARBA" id="ARBA00011520"/>
    </source>
</evidence>
<dbReference type="InterPro" id="IPR005141">
    <property type="entry name" value="eRF1_2"/>
</dbReference>
<dbReference type="SUPFAM" id="SSF53137">
    <property type="entry name" value="Translational machinery components"/>
    <property type="match status" value="1"/>
</dbReference>
<dbReference type="Gene3D" id="3.30.420.60">
    <property type="entry name" value="eRF1 domain 2"/>
    <property type="match status" value="1"/>
</dbReference>
<evidence type="ECO:0000313" key="9">
    <source>
        <dbReference type="EMBL" id="KAE9301486.1"/>
    </source>
</evidence>
<dbReference type="Pfam" id="PF03463">
    <property type="entry name" value="eRF1_1"/>
    <property type="match status" value="1"/>
</dbReference>
<dbReference type="Pfam" id="PF03464">
    <property type="entry name" value="eRF1_2"/>
    <property type="match status" value="1"/>
</dbReference>
<dbReference type="Pfam" id="PF03465">
    <property type="entry name" value="eRF1_3"/>
    <property type="match status" value="1"/>
</dbReference>
<feature type="transmembrane region" description="Helical" evidence="7">
    <location>
        <begin position="428"/>
        <end position="455"/>
    </location>
</feature>
<dbReference type="FunFam" id="3.30.1330.30:FF:000006">
    <property type="entry name" value="Peptide chain release factor subunit 1"/>
    <property type="match status" value="1"/>
</dbReference>
<dbReference type="InterPro" id="IPR004403">
    <property type="entry name" value="Peptide_chain-rel_eRF1/aRF1"/>
</dbReference>
<comment type="subunit">
    <text evidence="3">Heterodimer of two subunits, one of which binds GTP.</text>
</comment>
<dbReference type="SMART" id="SM01194">
    <property type="entry name" value="eRF1_1"/>
    <property type="match status" value="1"/>
</dbReference>
<dbReference type="Gene3D" id="3.30.1330.30">
    <property type="match status" value="1"/>
</dbReference>
<dbReference type="Proteomes" id="UP000437068">
    <property type="component" value="Unassembled WGS sequence"/>
</dbReference>
<reference evidence="9 10" key="1">
    <citation type="submission" date="2018-08" db="EMBL/GenBank/DDBJ databases">
        <title>Genomic investigation of the strawberry pathogen Phytophthora fragariae indicates pathogenicity is determined by transcriptional variation in three key races.</title>
        <authorList>
            <person name="Adams T.M."/>
            <person name="Armitage A.D."/>
            <person name="Sobczyk M.K."/>
            <person name="Bates H.J."/>
            <person name="Dunwell J.M."/>
            <person name="Nellist C.F."/>
            <person name="Harrison R.J."/>
        </authorList>
    </citation>
    <scope>NUCLEOTIDE SEQUENCE [LARGE SCALE GENOMIC DNA]</scope>
    <source>
        <strain evidence="9 10">A4</strain>
    </source>
</reference>
<dbReference type="InterPro" id="IPR029064">
    <property type="entry name" value="Ribosomal_eL30-like_sf"/>
</dbReference>
<dbReference type="GO" id="GO:0003747">
    <property type="term" value="F:translation release factor activity"/>
    <property type="evidence" value="ECO:0007669"/>
    <property type="project" value="InterPro"/>
</dbReference>
<accession>A0A6A4D3J1</accession>
<sequence>MGRKRSSLIGMWEATQVELQGTYSTGRVIDLAKYIRSANSVRVVAVIIGTPVPCLLVTLIIDFMPLFDPSKGIEANKLFLVREFYGFTVMTLLAIHQFRTGVRTVLSYPTKRVIRDALIVAALTVGGLYGAILWIGFPLPFTTLLVVPVWLTLTVIPMGIQWAKDLLENPKAVAMLIDMVKLWLCDFLLVFIYPPYFYVFTTLTHTAQMAFALLLPLIKLFMRNLFARAVAHLGDETPGLVIFNADVFGSLFIAYCMQSSPSIWTTMELMVVAVCLMGLSLRDIEHARKGLGELERKVDSGYMWSSYHGAVGHISLGGRLPTTLERASILLERETQSPANNSRSSQLLELKRMILDDEQEREGPTLVTKITKKSSVGHDILRMFGSSARIHPDAEQSGKKVEEDTRSTGSRTLGVQDRLKYTRKVRRLLYMAEFLLLLNYVEVVIPLIFSIYLVITYYLPNREYYAIYDGIDQIQLMQTLTNVLFYCLLQLASFLLLVFMLRRMLGTEKRQEATSELRHLLSLPLIPPTSTMSAPANAADDQVELFKVKKLIKSLQAARGNGTSMISLIIPPKQQIPLISKMLSDEMGTASNIKSRVNRLSVLGAITSTQQRLKLYSKCPPNGLIIYCGTIITDEGKEKRVNIDFEPFRPINTSLYMCDNKFHTEALGELLQDNDRFGFIIMDGNGALYGAVSGSNREILHKFSVDLPKKHGRGGQSALRFARLRLEKRHNYVRKVAETATQLFITNDQPNISNLVLAGSADFKNELNGSDLFDKRLAAIVVKVVDVSYGGENGFNQAIELAAETLANVKFVQEKKLIVAYMEEIALDSGKYCFGVGDTMKALDLGAVETLILWEDLPHHRYVLRNESTGAETAKILSPSEESVDSNFVDADTGAKLETVERVPLVEWFANNYKQFGTTLEFVTARSQEGSQFCQGFGGMGGILRWKVDFMEMDYEFDDDDDFDEDAFM</sequence>
<feature type="transmembrane region" description="Helical" evidence="7">
    <location>
        <begin position="79"/>
        <end position="96"/>
    </location>
</feature>
<keyword evidence="7" id="KW-0812">Transmembrane</keyword>
<keyword evidence="7" id="KW-1133">Transmembrane helix</keyword>
<dbReference type="InterPro" id="IPR024049">
    <property type="entry name" value="eRF1_1_sf"/>
</dbReference>
<dbReference type="PANTHER" id="PTHR10113">
    <property type="entry name" value="PEPTIDE CHAIN RELEASE FACTOR SUBUNIT 1"/>
    <property type="match status" value="1"/>
</dbReference>
<dbReference type="Gene3D" id="3.30.960.10">
    <property type="entry name" value="eRF1 domain 1"/>
    <property type="match status" value="1"/>
</dbReference>
<dbReference type="FunFam" id="3.30.420.60:FF:000001">
    <property type="entry name" value="Eukaryotic peptide chain release factor subunit 1"/>
    <property type="match status" value="1"/>
</dbReference>
<evidence type="ECO:0000259" key="8">
    <source>
        <dbReference type="SMART" id="SM01194"/>
    </source>
</evidence>
<feature type="domain" description="eRF1/Pelota-like N-terminal" evidence="8">
    <location>
        <begin position="536"/>
        <end position="672"/>
    </location>
</feature>
<comment type="caution">
    <text evidence="9">The sequence shown here is derived from an EMBL/GenBank/DDBJ whole genome shotgun (WGS) entry which is preliminary data.</text>
</comment>
<evidence type="ECO:0000256" key="4">
    <source>
        <dbReference type="ARBA" id="ARBA00013382"/>
    </source>
</evidence>
<dbReference type="NCBIfam" id="TIGR03676">
    <property type="entry name" value="aRF1_eRF1"/>
    <property type="match status" value="1"/>
</dbReference>
<organism evidence="9 10">
    <name type="scientific">Phytophthora fragariae</name>
    <dbReference type="NCBI Taxonomy" id="53985"/>
    <lineage>
        <taxon>Eukaryota</taxon>
        <taxon>Sar</taxon>
        <taxon>Stramenopiles</taxon>
        <taxon>Oomycota</taxon>
        <taxon>Peronosporomycetes</taxon>
        <taxon>Peronosporales</taxon>
        <taxon>Peronosporaceae</taxon>
        <taxon>Phytophthora</taxon>
    </lineage>
</organism>
<gene>
    <name evidence="9" type="ORF">PF001_g14427</name>
</gene>
<dbReference type="AlphaFoldDB" id="A0A6A4D3J1"/>
<name>A0A6A4D3J1_9STRA</name>
<evidence type="ECO:0000256" key="7">
    <source>
        <dbReference type="SAM" id="Phobius"/>
    </source>
</evidence>
<proteinExistence type="inferred from homology"/>
<evidence type="ECO:0000256" key="6">
    <source>
        <dbReference type="ARBA" id="ARBA00022917"/>
    </source>
</evidence>
<evidence type="ECO:0000256" key="5">
    <source>
        <dbReference type="ARBA" id="ARBA00022490"/>
    </source>
</evidence>
<dbReference type="SUPFAM" id="SSF55481">
    <property type="entry name" value="N-terminal domain of eukaryotic peptide chain release factor subunit 1, ERF1"/>
    <property type="match status" value="1"/>
</dbReference>
<dbReference type="InterPro" id="IPR042226">
    <property type="entry name" value="eFR1_2_sf"/>
</dbReference>
<keyword evidence="5" id="KW-0963">Cytoplasm</keyword>
<feature type="transmembrane region" description="Helical" evidence="7">
    <location>
        <begin position="141"/>
        <end position="160"/>
    </location>
</feature>
<dbReference type="EMBL" id="QXGE01000896">
    <property type="protein sequence ID" value="KAE9301486.1"/>
    <property type="molecule type" value="Genomic_DNA"/>
</dbReference>
<dbReference type="GO" id="GO:0005737">
    <property type="term" value="C:cytoplasm"/>
    <property type="evidence" value="ECO:0007669"/>
    <property type="project" value="UniProtKB-SubCell"/>
</dbReference>
<evidence type="ECO:0000256" key="2">
    <source>
        <dbReference type="ARBA" id="ARBA00005326"/>
    </source>
</evidence>
<keyword evidence="6" id="KW-0648">Protein biosynthesis</keyword>
<keyword evidence="7" id="KW-0472">Membrane</keyword>
<feature type="transmembrane region" description="Helical" evidence="7">
    <location>
        <begin position="117"/>
        <end position="135"/>
    </location>
</feature>
<dbReference type="SUPFAM" id="SSF55315">
    <property type="entry name" value="L30e-like"/>
    <property type="match status" value="1"/>
</dbReference>
<feature type="transmembrane region" description="Helical" evidence="7">
    <location>
        <begin position="43"/>
        <end position="67"/>
    </location>
</feature>
<comment type="similarity">
    <text evidence="2">Belongs to the eukaryotic release factor 1 family.</text>
</comment>
<comment type="subcellular location">
    <subcellularLocation>
        <location evidence="1">Cytoplasm</location>
    </subcellularLocation>
</comment>
<dbReference type="InterPro" id="IPR005140">
    <property type="entry name" value="eRF1_Pelota-like_N"/>
</dbReference>
<evidence type="ECO:0000313" key="10">
    <source>
        <dbReference type="Proteomes" id="UP000437068"/>
    </source>
</evidence>
<protein>
    <recommendedName>
        <fullName evidence="4">Eukaryotic peptide chain release factor subunit 1</fullName>
    </recommendedName>
</protein>
<dbReference type="FunFam" id="3.30.960.10:FF:000001">
    <property type="entry name" value="Eukaryotic peptide chain release factor subunit 1"/>
    <property type="match status" value="1"/>
</dbReference>